<proteinExistence type="predicted"/>
<dbReference type="EMBL" id="KK121273">
    <property type="protein sequence ID" value="KFM80119.1"/>
    <property type="molecule type" value="Genomic_DNA"/>
</dbReference>
<sequence length="382" mass="44112">MSPEEYTVEEQEAIQELKRRLDGEMDQEMFADDNMFIRFLRARNFNMNAAETMLRNHISWRKVINTDKILKEYTPREVIEKYLTMNRLGFDKEGSPIIYSHFGNLDTKGLLKSMKKSDEVKTVVKRLETDVLAMKEESAKRGKCVDKWTIILNFENFSLSTATHKPSVEAFSTLVAIYEANYPERLKAAYIINAQLYFTIAFAAIKPFLSGPTAKKINIFGKSGWKEELLKHIDADVLPAFLGGTLTDPDGNPACKTFINYGGLVPERYYIRRSSKEFSQLPGIKKYTVARMSKVELIMTVNEPGSLIEWEFETNKDIGFSLLYKENNTEEAKVKEVIPKQRIHTCISEETGVFKCERPGIYIIEFDNTYSWMFQKEIYCKA</sequence>
<dbReference type="PANTHER" id="PTHR23324">
    <property type="entry name" value="SEC14 RELATED PROTEIN"/>
    <property type="match status" value="1"/>
</dbReference>
<evidence type="ECO:0000313" key="3">
    <source>
        <dbReference type="Proteomes" id="UP000054359"/>
    </source>
</evidence>
<protein>
    <submittedName>
        <fullName evidence="2">SEC14-like protein 2</fullName>
    </submittedName>
</protein>
<dbReference type="PANTHER" id="PTHR23324:SF83">
    <property type="entry name" value="SEC14-LIKE PROTEIN 2"/>
    <property type="match status" value="1"/>
</dbReference>
<gene>
    <name evidence="2" type="ORF">X975_01217</name>
</gene>
<feature type="domain" description="CRAL-TRIO" evidence="1">
    <location>
        <begin position="75"/>
        <end position="250"/>
    </location>
</feature>
<dbReference type="InterPro" id="IPR001251">
    <property type="entry name" value="CRAL-TRIO_dom"/>
</dbReference>
<dbReference type="SMART" id="SM01100">
    <property type="entry name" value="CRAL_TRIO_N"/>
    <property type="match status" value="1"/>
</dbReference>
<dbReference type="SMART" id="SM00516">
    <property type="entry name" value="SEC14"/>
    <property type="match status" value="1"/>
</dbReference>
<accession>A0A087URY0</accession>
<dbReference type="Gene3D" id="2.60.120.680">
    <property type="entry name" value="GOLD domain"/>
    <property type="match status" value="1"/>
</dbReference>
<dbReference type="GO" id="GO:0005737">
    <property type="term" value="C:cytoplasm"/>
    <property type="evidence" value="ECO:0007669"/>
    <property type="project" value="TreeGrafter"/>
</dbReference>
<dbReference type="PRINTS" id="PR00180">
    <property type="entry name" value="CRETINALDHBP"/>
</dbReference>
<dbReference type="SUPFAM" id="SSF101576">
    <property type="entry name" value="Supernatant protein factor (SPF), C-terminal domain"/>
    <property type="match status" value="1"/>
</dbReference>
<dbReference type="OMA" id="LWKPGIE"/>
<evidence type="ECO:0000313" key="2">
    <source>
        <dbReference type="EMBL" id="KFM80119.1"/>
    </source>
</evidence>
<dbReference type="OrthoDB" id="1434354at2759"/>
<dbReference type="InterPro" id="IPR036273">
    <property type="entry name" value="CRAL/TRIO_N_dom_sf"/>
</dbReference>
<dbReference type="AlphaFoldDB" id="A0A087URY0"/>
<reference evidence="2 3" key="1">
    <citation type="submission" date="2013-11" db="EMBL/GenBank/DDBJ databases">
        <title>Genome sequencing of Stegodyphus mimosarum.</title>
        <authorList>
            <person name="Bechsgaard J."/>
        </authorList>
    </citation>
    <scope>NUCLEOTIDE SEQUENCE [LARGE SCALE GENOMIC DNA]</scope>
</reference>
<dbReference type="STRING" id="407821.A0A087URY0"/>
<dbReference type="InterPro" id="IPR011074">
    <property type="entry name" value="CRAL/TRIO_N_dom"/>
</dbReference>
<organism evidence="2 3">
    <name type="scientific">Stegodyphus mimosarum</name>
    <name type="common">African social velvet spider</name>
    <dbReference type="NCBI Taxonomy" id="407821"/>
    <lineage>
        <taxon>Eukaryota</taxon>
        <taxon>Metazoa</taxon>
        <taxon>Ecdysozoa</taxon>
        <taxon>Arthropoda</taxon>
        <taxon>Chelicerata</taxon>
        <taxon>Arachnida</taxon>
        <taxon>Araneae</taxon>
        <taxon>Araneomorphae</taxon>
        <taxon>Entelegynae</taxon>
        <taxon>Eresoidea</taxon>
        <taxon>Eresidae</taxon>
        <taxon>Stegodyphus</taxon>
    </lineage>
</organism>
<dbReference type="Pfam" id="PF03765">
    <property type="entry name" value="CRAL_TRIO_N"/>
    <property type="match status" value="1"/>
</dbReference>
<evidence type="ECO:0000259" key="1">
    <source>
        <dbReference type="PROSITE" id="PS50191"/>
    </source>
</evidence>
<dbReference type="Gene3D" id="3.40.525.10">
    <property type="entry name" value="CRAL-TRIO lipid binding domain"/>
    <property type="match status" value="1"/>
</dbReference>
<dbReference type="CDD" id="cd00170">
    <property type="entry name" value="SEC14"/>
    <property type="match status" value="1"/>
</dbReference>
<dbReference type="SUPFAM" id="SSF46938">
    <property type="entry name" value="CRAL/TRIO N-terminal domain"/>
    <property type="match status" value="1"/>
</dbReference>
<keyword evidence="3" id="KW-1185">Reference proteome</keyword>
<dbReference type="SUPFAM" id="SSF52087">
    <property type="entry name" value="CRAL/TRIO domain"/>
    <property type="match status" value="1"/>
</dbReference>
<dbReference type="Pfam" id="PF00650">
    <property type="entry name" value="CRAL_TRIO"/>
    <property type="match status" value="1"/>
</dbReference>
<dbReference type="Proteomes" id="UP000054359">
    <property type="component" value="Unassembled WGS sequence"/>
</dbReference>
<dbReference type="InterPro" id="IPR036598">
    <property type="entry name" value="GOLD_dom_sf"/>
</dbReference>
<dbReference type="PROSITE" id="PS50191">
    <property type="entry name" value="CRAL_TRIO"/>
    <property type="match status" value="1"/>
</dbReference>
<dbReference type="InterPro" id="IPR036865">
    <property type="entry name" value="CRAL-TRIO_dom_sf"/>
</dbReference>
<dbReference type="InterPro" id="IPR051064">
    <property type="entry name" value="SEC14/CRAL-TRIO_domain"/>
</dbReference>
<feature type="non-terminal residue" evidence="2">
    <location>
        <position position="382"/>
    </location>
</feature>
<name>A0A087URY0_STEMI</name>